<evidence type="ECO:0000256" key="8">
    <source>
        <dbReference type="ARBA" id="ARBA00022909"/>
    </source>
</evidence>
<feature type="domain" description="Pterin-binding" evidence="10">
    <location>
        <begin position="20"/>
        <end position="279"/>
    </location>
</feature>
<dbReference type="Pfam" id="PF00809">
    <property type="entry name" value="Pterin_bind"/>
    <property type="match status" value="1"/>
</dbReference>
<dbReference type="InterPro" id="IPR045031">
    <property type="entry name" value="DHP_synth-like"/>
</dbReference>
<dbReference type="PROSITE" id="PS00793">
    <property type="entry name" value="DHPS_2"/>
    <property type="match status" value="1"/>
</dbReference>
<sequence>MRPAFTWRLRSQALSLGTRTLVMGIVNVTPDSFSDGGAHASERDAIDHALRLLDDGADLLDIGGESTRPGSAAGTPAAIASAEEQRRVLPVIAGVLRARPDAIVSVDTYRSATARLAVESGAEIVNDVSGLLWDPDMARTIAELQCGAILMHTRGLPSEWQHQNAWPAEEVEPQVRSGLEKSLKEALAAGIERSRIVLDPGFGFGKRGAENWALLARLDRLTHLGCPFMTGLSRKGFLAPSVHASKRDAHTHAANTIAILNGAQLVRVHDVAGARIAADVADATLGAGAR</sequence>
<dbReference type="Proteomes" id="UP001634747">
    <property type="component" value="Unassembled WGS sequence"/>
</dbReference>
<dbReference type="GO" id="GO:0004156">
    <property type="term" value="F:dihydropteroate synthase activity"/>
    <property type="evidence" value="ECO:0007669"/>
    <property type="project" value="UniProtKB-EC"/>
</dbReference>
<dbReference type="EC" id="2.5.1.15" evidence="4 9"/>
<dbReference type="PROSITE" id="PS00792">
    <property type="entry name" value="DHPS_1"/>
    <property type="match status" value="1"/>
</dbReference>
<keyword evidence="12" id="KW-1185">Reference proteome</keyword>
<name>A0ABW9KG06_9BACT</name>
<evidence type="ECO:0000313" key="12">
    <source>
        <dbReference type="Proteomes" id="UP001634747"/>
    </source>
</evidence>
<protein>
    <recommendedName>
        <fullName evidence="4 9">Dihydropteroate synthase</fullName>
        <shortName evidence="9">DHPS</shortName>
        <ecNumber evidence="4 9">2.5.1.15</ecNumber>
    </recommendedName>
    <alternativeName>
        <fullName evidence="9">Dihydropteroate pyrophosphorylase</fullName>
    </alternativeName>
</protein>
<evidence type="ECO:0000256" key="3">
    <source>
        <dbReference type="ARBA" id="ARBA00004763"/>
    </source>
</evidence>
<evidence type="ECO:0000256" key="6">
    <source>
        <dbReference type="ARBA" id="ARBA00022723"/>
    </source>
</evidence>
<comment type="caution">
    <text evidence="11">The sequence shown here is derived from an EMBL/GenBank/DDBJ whole genome shotgun (WGS) entry which is preliminary data.</text>
</comment>
<evidence type="ECO:0000256" key="5">
    <source>
        <dbReference type="ARBA" id="ARBA00022679"/>
    </source>
</evidence>
<comment type="catalytic activity">
    <reaction evidence="1">
        <text>(7,8-dihydropterin-6-yl)methyl diphosphate + 4-aminobenzoate = 7,8-dihydropteroate + diphosphate</text>
        <dbReference type="Rhea" id="RHEA:19949"/>
        <dbReference type="ChEBI" id="CHEBI:17836"/>
        <dbReference type="ChEBI" id="CHEBI:17839"/>
        <dbReference type="ChEBI" id="CHEBI:33019"/>
        <dbReference type="ChEBI" id="CHEBI:72950"/>
        <dbReference type="EC" id="2.5.1.15"/>
    </reaction>
</comment>
<dbReference type="PANTHER" id="PTHR20941:SF1">
    <property type="entry name" value="FOLIC ACID SYNTHESIS PROTEIN FOL1"/>
    <property type="match status" value="1"/>
</dbReference>
<comment type="similarity">
    <text evidence="9">Belongs to the DHPS family.</text>
</comment>
<dbReference type="Gene3D" id="3.20.20.20">
    <property type="entry name" value="Dihydropteroate synthase-like"/>
    <property type="match status" value="1"/>
</dbReference>
<dbReference type="EMBL" id="JBJYXY010000001">
    <property type="protein sequence ID" value="MFN2974534.1"/>
    <property type="molecule type" value="Genomic_DNA"/>
</dbReference>
<gene>
    <name evidence="11" type="primary">folP</name>
    <name evidence="11" type="ORF">ACK2TP_02035</name>
</gene>
<evidence type="ECO:0000256" key="4">
    <source>
        <dbReference type="ARBA" id="ARBA00012458"/>
    </source>
</evidence>
<dbReference type="CDD" id="cd00739">
    <property type="entry name" value="DHPS"/>
    <property type="match status" value="1"/>
</dbReference>
<evidence type="ECO:0000256" key="9">
    <source>
        <dbReference type="RuleBase" id="RU361205"/>
    </source>
</evidence>
<keyword evidence="6 9" id="KW-0479">Metal-binding</keyword>
<keyword evidence="8 9" id="KW-0289">Folate biosynthesis</keyword>
<dbReference type="InterPro" id="IPR000489">
    <property type="entry name" value="Pterin-binding_dom"/>
</dbReference>
<dbReference type="InterPro" id="IPR006390">
    <property type="entry name" value="DHP_synth_dom"/>
</dbReference>
<organism evidence="11 12">
    <name type="scientific">Terriglobus aquaticus</name>
    <dbReference type="NCBI Taxonomy" id="940139"/>
    <lineage>
        <taxon>Bacteria</taxon>
        <taxon>Pseudomonadati</taxon>
        <taxon>Acidobacteriota</taxon>
        <taxon>Terriglobia</taxon>
        <taxon>Terriglobales</taxon>
        <taxon>Acidobacteriaceae</taxon>
        <taxon>Terriglobus</taxon>
    </lineage>
</organism>
<dbReference type="RefSeq" id="WP_263413902.1">
    <property type="nucleotide sequence ID" value="NZ_BAABBH010000001.1"/>
</dbReference>
<dbReference type="SUPFAM" id="SSF51717">
    <property type="entry name" value="Dihydropteroate synthetase-like"/>
    <property type="match status" value="1"/>
</dbReference>
<proteinExistence type="inferred from homology"/>
<evidence type="ECO:0000259" key="10">
    <source>
        <dbReference type="PROSITE" id="PS50972"/>
    </source>
</evidence>
<evidence type="ECO:0000313" key="11">
    <source>
        <dbReference type="EMBL" id="MFN2974534.1"/>
    </source>
</evidence>
<keyword evidence="7 9" id="KW-0460">Magnesium</keyword>
<accession>A0ABW9KG06</accession>
<keyword evidence="5 9" id="KW-0808">Transferase</keyword>
<evidence type="ECO:0000256" key="1">
    <source>
        <dbReference type="ARBA" id="ARBA00000012"/>
    </source>
</evidence>
<dbReference type="NCBIfam" id="TIGR01496">
    <property type="entry name" value="DHPS"/>
    <property type="match status" value="1"/>
</dbReference>
<dbReference type="PROSITE" id="PS50972">
    <property type="entry name" value="PTERIN_BINDING"/>
    <property type="match status" value="1"/>
</dbReference>
<comment type="pathway">
    <text evidence="3 9">Cofactor biosynthesis; tetrahydrofolate biosynthesis; 7,8-dihydrofolate from 2-amino-4-hydroxy-6-hydroxymethyl-7,8-dihydropteridine diphosphate and 4-aminobenzoate: step 1/2.</text>
</comment>
<evidence type="ECO:0000256" key="2">
    <source>
        <dbReference type="ARBA" id="ARBA00001946"/>
    </source>
</evidence>
<reference evidence="11 12" key="1">
    <citation type="submission" date="2024-12" db="EMBL/GenBank/DDBJ databases">
        <authorList>
            <person name="Lee Y."/>
        </authorList>
    </citation>
    <scope>NUCLEOTIDE SEQUENCE [LARGE SCALE GENOMIC DNA]</scope>
    <source>
        <strain evidence="11 12">03SUJ4</strain>
    </source>
</reference>
<comment type="cofactor">
    <cofactor evidence="2 9">
        <name>Mg(2+)</name>
        <dbReference type="ChEBI" id="CHEBI:18420"/>
    </cofactor>
</comment>
<dbReference type="PANTHER" id="PTHR20941">
    <property type="entry name" value="FOLATE SYNTHESIS PROTEINS"/>
    <property type="match status" value="1"/>
</dbReference>
<comment type="function">
    <text evidence="9">Catalyzes the condensation of para-aminobenzoate (pABA) with 6-hydroxymethyl-7,8-dihydropterin diphosphate (DHPt-PP) to form 7,8-dihydropteroate (H2Pte), the immediate precursor of folate derivatives.</text>
</comment>
<evidence type="ECO:0000256" key="7">
    <source>
        <dbReference type="ARBA" id="ARBA00022842"/>
    </source>
</evidence>
<dbReference type="InterPro" id="IPR011005">
    <property type="entry name" value="Dihydropteroate_synth-like_sf"/>
</dbReference>